<accession>A0ABP8J910</accession>
<dbReference type="CDD" id="cd00093">
    <property type="entry name" value="HTH_XRE"/>
    <property type="match status" value="1"/>
</dbReference>
<feature type="transmembrane region" description="Helical" evidence="6">
    <location>
        <begin position="197"/>
        <end position="217"/>
    </location>
</feature>
<dbReference type="Pfam" id="PF09685">
    <property type="entry name" value="MamF_MmsF"/>
    <property type="match status" value="1"/>
</dbReference>
<dbReference type="PANTHER" id="PTHR46797:SF1">
    <property type="entry name" value="METHYLPHOSPHONATE SYNTHASE"/>
    <property type="match status" value="1"/>
</dbReference>
<evidence type="ECO:0000256" key="3">
    <source>
        <dbReference type="ARBA" id="ARBA00022989"/>
    </source>
</evidence>
<evidence type="ECO:0000256" key="1">
    <source>
        <dbReference type="ARBA" id="ARBA00004141"/>
    </source>
</evidence>
<evidence type="ECO:0000256" key="2">
    <source>
        <dbReference type="ARBA" id="ARBA00022692"/>
    </source>
</evidence>
<evidence type="ECO:0000256" key="5">
    <source>
        <dbReference type="ARBA" id="ARBA00023136"/>
    </source>
</evidence>
<evidence type="ECO:0000259" key="7">
    <source>
        <dbReference type="PROSITE" id="PS50943"/>
    </source>
</evidence>
<keyword evidence="3 6" id="KW-1133">Transmembrane helix</keyword>
<organism evidence="8 9">
    <name type="scientific">Hymenobacter koreensis</name>
    <dbReference type="NCBI Taxonomy" id="1084523"/>
    <lineage>
        <taxon>Bacteria</taxon>
        <taxon>Pseudomonadati</taxon>
        <taxon>Bacteroidota</taxon>
        <taxon>Cytophagia</taxon>
        <taxon>Cytophagales</taxon>
        <taxon>Hymenobacteraceae</taxon>
        <taxon>Hymenobacter</taxon>
    </lineage>
</organism>
<dbReference type="InterPro" id="IPR019109">
    <property type="entry name" value="MamF_MmsF"/>
</dbReference>
<sequence>MFSAVRITSIRKSRGYSQELLAEQSGVSLRTIQRVEQGETVPRGHTLQALAAALGVTLEDFRVEVAPVKEVSSGLESVDFAAVPTPQPPRFTVALTPAQEPQTVLLPEPAKRPDPHFLQLLNLSALSFLVLPFLNIVVPLLMWRAHRHDVEHANELGRRVLGFQILWQVGCFFAYLLLVLGHWVAARYFNAVVPGTYLGVFVLSYLVNVLTVGYYAVRLRGGDLRVYPIRL</sequence>
<gene>
    <name evidence="8" type="ORF">GCM10023186_32310</name>
</gene>
<dbReference type="InterPro" id="IPR050807">
    <property type="entry name" value="TransReg_Diox_bact_type"/>
</dbReference>
<dbReference type="Gene3D" id="1.10.260.40">
    <property type="entry name" value="lambda repressor-like DNA-binding domains"/>
    <property type="match status" value="1"/>
</dbReference>
<proteinExistence type="predicted"/>
<dbReference type="SUPFAM" id="SSF47413">
    <property type="entry name" value="lambda repressor-like DNA-binding domains"/>
    <property type="match status" value="1"/>
</dbReference>
<keyword evidence="9" id="KW-1185">Reference proteome</keyword>
<dbReference type="InterPro" id="IPR010982">
    <property type="entry name" value="Lambda_DNA-bd_dom_sf"/>
</dbReference>
<feature type="domain" description="HTH cro/C1-type" evidence="7">
    <location>
        <begin position="7"/>
        <end position="61"/>
    </location>
</feature>
<evidence type="ECO:0000256" key="4">
    <source>
        <dbReference type="ARBA" id="ARBA00023125"/>
    </source>
</evidence>
<dbReference type="InterPro" id="IPR001387">
    <property type="entry name" value="Cro/C1-type_HTH"/>
</dbReference>
<comment type="subcellular location">
    <subcellularLocation>
        <location evidence="1">Membrane</location>
        <topology evidence="1">Multi-pass membrane protein</topology>
    </subcellularLocation>
</comment>
<comment type="caution">
    <text evidence="8">The sequence shown here is derived from an EMBL/GenBank/DDBJ whole genome shotgun (WGS) entry which is preliminary data.</text>
</comment>
<dbReference type="SMART" id="SM00530">
    <property type="entry name" value="HTH_XRE"/>
    <property type="match status" value="1"/>
</dbReference>
<feature type="transmembrane region" description="Helical" evidence="6">
    <location>
        <begin position="120"/>
        <end position="145"/>
    </location>
</feature>
<dbReference type="RefSeq" id="WP_345225961.1">
    <property type="nucleotide sequence ID" value="NZ_BAABHA010000010.1"/>
</dbReference>
<name>A0ABP8J910_9BACT</name>
<reference evidence="9" key="1">
    <citation type="journal article" date="2019" name="Int. J. Syst. Evol. Microbiol.">
        <title>The Global Catalogue of Microorganisms (GCM) 10K type strain sequencing project: providing services to taxonomists for standard genome sequencing and annotation.</title>
        <authorList>
            <consortium name="The Broad Institute Genomics Platform"/>
            <consortium name="The Broad Institute Genome Sequencing Center for Infectious Disease"/>
            <person name="Wu L."/>
            <person name="Ma J."/>
        </authorList>
    </citation>
    <scope>NUCLEOTIDE SEQUENCE [LARGE SCALE GENOMIC DNA]</scope>
    <source>
        <strain evidence="9">JCM 17924</strain>
    </source>
</reference>
<keyword evidence="4" id="KW-0238">DNA-binding</keyword>
<evidence type="ECO:0000313" key="9">
    <source>
        <dbReference type="Proteomes" id="UP001500454"/>
    </source>
</evidence>
<dbReference type="Proteomes" id="UP001500454">
    <property type="component" value="Unassembled WGS sequence"/>
</dbReference>
<dbReference type="PROSITE" id="PS50943">
    <property type="entry name" value="HTH_CROC1"/>
    <property type="match status" value="1"/>
</dbReference>
<dbReference type="Pfam" id="PF01381">
    <property type="entry name" value="HTH_3"/>
    <property type="match status" value="1"/>
</dbReference>
<evidence type="ECO:0000313" key="8">
    <source>
        <dbReference type="EMBL" id="GAA4387049.1"/>
    </source>
</evidence>
<dbReference type="EMBL" id="BAABHA010000010">
    <property type="protein sequence ID" value="GAA4387049.1"/>
    <property type="molecule type" value="Genomic_DNA"/>
</dbReference>
<keyword evidence="5 6" id="KW-0472">Membrane</keyword>
<protein>
    <recommendedName>
        <fullName evidence="7">HTH cro/C1-type domain-containing protein</fullName>
    </recommendedName>
</protein>
<keyword evidence="2 6" id="KW-0812">Transmembrane</keyword>
<evidence type="ECO:0000256" key="6">
    <source>
        <dbReference type="SAM" id="Phobius"/>
    </source>
</evidence>
<feature type="transmembrane region" description="Helical" evidence="6">
    <location>
        <begin position="165"/>
        <end position="185"/>
    </location>
</feature>
<dbReference type="PANTHER" id="PTHR46797">
    <property type="entry name" value="HTH-TYPE TRANSCRIPTIONAL REGULATOR"/>
    <property type="match status" value="1"/>
</dbReference>